<sequence length="633" mass="69469">MSLPRTLSKSLRLSHSTPLSLRLHPASGSTSVRHASLTSAIHAGIRRSRFREDKLDGGREERSGRSLSARMERERGEDRRNKKHDKHDRGSRGGARRGRGDGERAVSSSRKGRRAWETEASTSRKDRRAWETEASTSREGRAWETEERESNQNEGYERRRNRREEGPRDGSRFPSFQRGEKSADTRTTLNVKKSFLGAQFDEVEFIRTGSFKKLSRDNDRGANGDKSGHDYKQGRRGRVSTFDRSDSSMQDLRPSPSKQKPGNARRKVGQYTHESTDQVPERVKAHVLPPAEIPYTTPASQFVFGTAAVEAALRCTRRQLYKLYIYQSEGESLSEAKSAIRKLALLNNVPVKMAFAEWDRLLDKMSAGRPHNGVVLEASPLPQLPVAHFHRVASVAEGNFQVELGVQSREEAAVNGTDTLVPINHARWLSDHPDATNSTHRYPVVLLLDGVQDPGNMGAIIRSAYYLGIDAVVLAGRNSAPLTPVTIKASAGAAENMPLLAVRNEQEFIAKSKENGWRFFAADMPGPASQVVSNIGGGTAEGPATAQAPCVLMMGSEGTGLSTHLLSAADVKVGIPGARFDPRLGVESDPARVDSLNVSVAAALLMERILQSPVMVDESAGKKTKTTKGKGRK</sequence>
<reference evidence="1" key="1">
    <citation type="submission" date="2018-02" db="EMBL/GenBank/DDBJ databases">
        <title>The genomes of Aspergillus section Nigri reveals drivers in fungal speciation.</title>
        <authorList>
            <consortium name="DOE Joint Genome Institute"/>
            <person name="Vesth T.C."/>
            <person name="Nybo J."/>
            <person name="Theobald S."/>
            <person name="Brandl J."/>
            <person name="Frisvad J.C."/>
            <person name="Nielsen K.F."/>
            <person name="Lyhne E.K."/>
            <person name="Kogle M.E."/>
            <person name="Kuo A."/>
            <person name="Riley R."/>
            <person name="Clum A."/>
            <person name="Nolan M."/>
            <person name="Lipzen A."/>
            <person name="Salamov A."/>
            <person name="Henrissat B."/>
            <person name="Wiebenga A."/>
            <person name="De vries R.P."/>
            <person name="Grigoriev I.V."/>
            <person name="Mortensen U.H."/>
            <person name="Andersen M.R."/>
            <person name="Baker S.E."/>
        </authorList>
    </citation>
    <scope>NUCLEOTIDE SEQUENCE</scope>
    <source>
        <strain evidence="1">CBS 121060</strain>
    </source>
</reference>
<name>A0ACD1H977_9EURO</name>
<gene>
    <name evidence="1" type="ORF">BO66DRAFT_392077</name>
</gene>
<evidence type="ECO:0000313" key="2">
    <source>
        <dbReference type="Proteomes" id="UP000249661"/>
    </source>
</evidence>
<dbReference type="EMBL" id="KZ824957">
    <property type="protein sequence ID" value="RAH69967.1"/>
    <property type="molecule type" value="Genomic_DNA"/>
</dbReference>
<organism evidence="1 2">
    <name type="scientific">Aspergillus aculeatinus CBS 121060</name>
    <dbReference type="NCBI Taxonomy" id="1448322"/>
    <lineage>
        <taxon>Eukaryota</taxon>
        <taxon>Fungi</taxon>
        <taxon>Dikarya</taxon>
        <taxon>Ascomycota</taxon>
        <taxon>Pezizomycotina</taxon>
        <taxon>Eurotiomycetes</taxon>
        <taxon>Eurotiomycetidae</taxon>
        <taxon>Eurotiales</taxon>
        <taxon>Aspergillaceae</taxon>
        <taxon>Aspergillus</taxon>
        <taxon>Aspergillus subgen. Circumdati</taxon>
    </lineage>
</organism>
<dbReference type="Proteomes" id="UP000249661">
    <property type="component" value="Unassembled WGS sequence"/>
</dbReference>
<accession>A0ACD1H977</accession>
<proteinExistence type="predicted"/>
<protein>
    <submittedName>
        <fullName evidence="1">Uncharacterized protein</fullName>
    </submittedName>
</protein>
<evidence type="ECO:0000313" key="1">
    <source>
        <dbReference type="EMBL" id="RAH69967.1"/>
    </source>
</evidence>
<keyword evidence="2" id="KW-1185">Reference proteome</keyword>